<dbReference type="InterPro" id="IPR050553">
    <property type="entry name" value="Thioredoxin_ResA/DsbE_sf"/>
</dbReference>
<organism evidence="3">
    <name type="scientific">hydrothermal vent metagenome</name>
    <dbReference type="NCBI Taxonomy" id="652676"/>
    <lineage>
        <taxon>unclassified sequences</taxon>
        <taxon>metagenomes</taxon>
        <taxon>ecological metagenomes</taxon>
    </lineage>
</organism>
<dbReference type="EMBL" id="UOEG01000065">
    <property type="protein sequence ID" value="VAV90843.1"/>
    <property type="molecule type" value="Genomic_DNA"/>
</dbReference>
<feature type="domain" description="Thioredoxin" evidence="2">
    <location>
        <begin position="56"/>
        <end position="198"/>
    </location>
</feature>
<dbReference type="GO" id="GO:0016209">
    <property type="term" value="F:antioxidant activity"/>
    <property type="evidence" value="ECO:0007669"/>
    <property type="project" value="InterPro"/>
</dbReference>
<keyword evidence="1" id="KW-1133">Transmembrane helix</keyword>
<name>A0A3B0S330_9ZZZZ</name>
<dbReference type="Pfam" id="PF00578">
    <property type="entry name" value="AhpC-TSA"/>
    <property type="match status" value="1"/>
</dbReference>
<evidence type="ECO:0000313" key="3">
    <source>
        <dbReference type="EMBL" id="VAV90843.1"/>
    </source>
</evidence>
<dbReference type="PROSITE" id="PS00194">
    <property type="entry name" value="THIOREDOXIN_1"/>
    <property type="match status" value="1"/>
</dbReference>
<evidence type="ECO:0000256" key="1">
    <source>
        <dbReference type="SAM" id="Phobius"/>
    </source>
</evidence>
<dbReference type="InterPro" id="IPR013766">
    <property type="entry name" value="Thioredoxin_domain"/>
</dbReference>
<proteinExistence type="predicted"/>
<dbReference type="GO" id="GO:0016491">
    <property type="term" value="F:oxidoreductase activity"/>
    <property type="evidence" value="ECO:0007669"/>
    <property type="project" value="InterPro"/>
</dbReference>
<dbReference type="InterPro" id="IPR017937">
    <property type="entry name" value="Thioredoxin_CS"/>
</dbReference>
<dbReference type="PROSITE" id="PS51352">
    <property type="entry name" value="THIOREDOXIN_2"/>
    <property type="match status" value="1"/>
</dbReference>
<sequence length="199" mass="21642">MRLIRPAVLYIAAGLGAIAAVVFFITRDGPPQPVVTVDYSALMQLRDGDMKKLNFHPAPKPVSTSTFESEDGTAMTLADYKGKYILLNFWATWCAPCRREMPMLSDIQTAMGGDNFAVVTIATGRNPPPAIKKFFSEIGVDNLPRHRDPKSLVGNEMGIFGLPVTMIIDPSGQEIARLTGDAEWNSDSAKAIISALITQ</sequence>
<gene>
    <name evidence="3" type="ORF">MNBD_ALPHA07-1004</name>
</gene>
<dbReference type="PANTHER" id="PTHR42852:SF18">
    <property type="entry name" value="CHROMOSOME UNDETERMINED SCAFFOLD_47, WHOLE GENOME SHOTGUN SEQUENCE"/>
    <property type="match status" value="1"/>
</dbReference>
<protein>
    <submittedName>
        <fullName evidence="3">Thiol:disulfide oxidoreductase TlpA</fullName>
    </submittedName>
</protein>
<keyword evidence="1" id="KW-0472">Membrane</keyword>
<dbReference type="AlphaFoldDB" id="A0A3B0S330"/>
<feature type="transmembrane region" description="Helical" evidence="1">
    <location>
        <begin position="7"/>
        <end position="26"/>
    </location>
</feature>
<dbReference type="PANTHER" id="PTHR42852">
    <property type="entry name" value="THIOL:DISULFIDE INTERCHANGE PROTEIN DSBE"/>
    <property type="match status" value="1"/>
</dbReference>
<evidence type="ECO:0000259" key="2">
    <source>
        <dbReference type="PROSITE" id="PS51352"/>
    </source>
</evidence>
<dbReference type="InterPro" id="IPR036249">
    <property type="entry name" value="Thioredoxin-like_sf"/>
</dbReference>
<dbReference type="InterPro" id="IPR000866">
    <property type="entry name" value="AhpC/TSA"/>
</dbReference>
<reference evidence="3" key="1">
    <citation type="submission" date="2018-06" db="EMBL/GenBank/DDBJ databases">
        <authorList>
            <person name="Zhirakovskaya E."/>
        </authorList>
    </citation>
    <scope>NUCLEOTIDE SEQUENCE</scope>
</reference>
<keyword evidence="1" id="KW-0812">Transmembrane</keyword>
<dbReference type="Gene3D" id="3.40.30.10">
    <property type="entry name" value="Glutaredoxin"/>
    <property type="match status" value="1"/>
</dbReference>
<accession>A0A3B0S330</accession>
<dbReference type="CDD" id="cd02966">
    <property type="entry name" value="TlpA_like_family"/>
    <property type="match status" value="1"/>
</dbReference>
<dbReference type="SUPFAM" id="SSF52833">
    <property type="entry name" value="Thioredoxin-like"/>
    <property type="match status" value="1"/>
</dbReference>